<dbReference type="Pfam" id="PF24281">
    <property type="entry name" value="HVO_2928_N"/>
    <property type="match status" value="1"/>
</dbReference>
<dbReference type="RefSeq" id="WP_114448692.1">
    <property type="nucleotide sequence ID" value="NZ_QPHM01000001.1"/>
</dbReference>
<name>A0A368NC58_9EURY</name>
<gene>
    <name evidence="5" type="ORF">DU504_07420</name>
</gene>
<dbReference type="InterPro" id="IPR056529">
    <property type="entry name" value="HVO_2928_N"/>
</dbReference>
<feature type="domain" description="HTH bat-type" evidence="3">
    <location>
        <begin position="184"/>
        <end position="231"/>
    </location>
</feature>
<dbReference type="OrthoDB" id="198846at2157"/>
<keyword evidence="1" id="KW-0805">Transcription regulation</keyword>
<dbReference type="InterPro" id="IPR007050">
    <property type="entry name" value="HTH_bacterioopsin"/>
</dbReference>
<evidence type="ECO:0000259" key="3">
    <source>
        <dbReference type="Pfam" id="PF04967"/>
    </source>
</evidence>
<dbReference type="PANTHER" id="PTHR34236:SF1">
    <property type="entry name" value="DIMETHYL SULFOXIDE REDUCTASE TRANSCRIPTIONAL ACTIVATOR"/>
    <property type="match status" value="1"/>
</dbReference>
<dbReference type="SUPFAM" id="SSF88659">
    <property type="entry name" value="Sigma3 and sigma4 domains of RNA polymerase sigma factors"/>
    <property type="match status" value="1"/>
</dbReference>
<evidence type="ECO:0000256" key="2">
    <source>
        <dbReference type="ARBA" id="ARBA00023163"/>
    </source>
</evidence>
<reference evidence="5 6" key="1">
    <citation type="submission" date="2018-07" db="EMBL/GenBank/DDBJ databases">
        <title>Genome sequences of Haloplanus salinus JCM 18368T.</title>
        <authorList>
            <person name="Kim Y.B."/>
            <person name="Roh S.W."/>
        </authorList>
    </citation>
    <scope>NUCLEOTIDE SEQUENCE [LARGE SCALE GENOMIC DNA]</scope>
    <source>
        <strain evidence="5 6">JCM 18368</strain>
    </source>
</reference>
<dbReference type="AlphaFoldDB" id="A0A368NC58"/>
<keyword evidence="6" id="KW-1185">Reference proteome</keyword>
<evidence type="ECO:0000259" key="4">
    <source>
        <dbReference type="Pfam" id="PF24281"/>
    </source>
</evidence>
<protein>
    <submittedName>
        <fullName evidence="5">Bacterio-opsin activator</fullName>
    </submittedName>
</protein>
<feature type="domain" description="HVO-2928 N-terminal" evidence="4">
    <location>
        <begin position="3"/>
        <end position="170"/>
    </location>
</feature>
<proteinExistence type="predicted"/>
<evidence type="ECO:0000256" key="1">
    <source>
        <dbReference type="ARBA" id="ARBA00023015"/>
    </source>
</evidence>
<evidence type="ECO:0000313" key="5">
    <source>
        <dbReference type="EMBL" id="RCU47144.1"/>
    </source>
</evidence>
<dbReference type="Gene3D" id="1.10.10.10">
    <property type="entry name" value="Winged helix-like DNA-binding domain superfamily/Winged helix DNA-binding domain"/>
    <property type="match status" value="1"/>
</dbReference>
<dbReference type="Proteomes" id="UP000252189">
    <property type="component" value="Unassembled WGS sequence"/>
</dbReference>
<evidence type="ECO:0000313" key="6">
    <source>
        <dbReference type="Proteomes" id="UP000252189"/>
    </source>
</evidence>
<dbReference type="Pfam" id="PF04967">
    <property type="entry name" value="HTH_10"/>
    <property type="match status" value="1"/>
</dbReference>
<comment type="caution">
    <text evidence="5">The sequence shown here is derived from an EMBL/GenBank/DDBJ whole genome shotgun (WGS) entry which is preliminary data.</text>
</comment>
<accession>A0A368NC58</accession>
<dbReference type="PANTHER" id="PTHR34236">
    <property type="entry name" value="DIMETHYL SULFOXIDE REDUCTASE TRANSCRIPTIONAL ACTIVATOR"/>
    <property type="match status" value="1"/>
</dbReference>
<sequence>MREFLFSLVYTPGVDTYMDAFIESESLRSEAIVSCLDTDKFWRIERVTGEPGALDRLDSLLLDETLDRESISTRACRSARRHSLLEADDRSRVVYTLLSDVSYCDAVPFITVQYLTGGTVFEVVRTHREARWRVLMQNDEKIGMVYDTIGARLADGIEFEFGHLEDATGWQHELLSSRQVRSEQQQALELAVDRGYFETPREVTLDELADELDIPRSTVSYRLRRATAELAKGYVEEEY</sequence>
<dbReference type="InterPro" id="IPR013324">
    <property type="entry name" value="RNA_pol_sigma_r3/r4-like"/>
</dbReference>
<keyword evidence="2" id="KW-0804">Transcription</keyword>
<dbReference type="InterPro" id="IPR036388">
    <property type="entry name" value="WH-like_DNA-bd_sf"/>
</dbReference>
<dbReference type="EMBL" id="QPHM01000001">
    <property type="protein sequence ID" value="RCU47144.1"/>
    <property type="molecule type" value="Genomic_DNA"/>
</dbReference>
<organism evidence="5 6">
    <name type="scientific">Haloplanus salinus</name>
    <dbReference type="NCBI Taxonomy" id="1126245"/>
    <lineage>
        <taxon>Archaea</taxon>
        <taxon>Methanobacteriati</taxon>
        <taxon>Methanobacteriota</taxon>
        <taxon>Stenosarchaea group</taxon>
        <taxon>Halobacteria</taxon>
        <taxon>Halobacteriales</taxon>
        <taxon>Haloferacaceae</taxon>
        <taxon>Haloplanus</taxon>
    </lineage>
</organism>